<proteinExistence type="predicted"/>
<name>A0A0L8V5E5_9BACT</name>
<dbReference type="Proteomes" id="UP000036958">
    <property type="component" value="Unassembled WGS sequence"/>
</dbReference>
<evidence type="ECO:0000313" key="1">
    <source>
        <dbReference type="EMBL" id="KOH43442.1"/>
    </source>
</evidence>
<sequence>MTIFESSWIARMSLPANELIWNKNVLFIEIKGSENLSFSEK</sequence>
<dbReference type="EMBL" id="LGIA01000187">
    <property type="protein sequence ID" value="KOH43442.1"/>
    <property type="molecule type" value="Genomic_DNA"/>
</dbReference>
<reference evidence="2" key="1">
    <citation type="submission" date="2015-07" db="EMBL/GenBank/DDBJ databases">
        <title>Genome sequencing of Sunxiuqinia dokdonensis strain SK.</title>
        <authorList>
            <person name="Ahn S."/>
            <person name="Kim B.-C."/>
        </authorList>
    </citation>
    <scope>NUCLEOTIDE SEQUENCE [LARGE SCALE GENOMIC DNA]</scope>
    <source>
        <strain evidence="2">SK</strain>
    </source>
</reference>
<protein>
    <submittedName>
        <fullName evidence="1">Uncharacterized protein</fullName>
    </submittedName>
</protein>
<evidence type="ECO:0000313" key="2">
    <source>
        <dbReference type="Proteomes" id="UP000036958"/>
    </source>
</evidence>
<accession>A0A0L8V5E5</accession>
<keyword evidence="2" id="KW-1185">Reference proteome</keyword>
<comment type="caution">
    <text evidence="1">The sequence shown here is derived from an EMBL/GenBank/DDBJ whole genome shotgun (WGS) entry which is preliminary data.</text>
</comment>
<gene>
    <name evidence="1" type="ORF">NC99_37210</name>
</gene>
<dbReference type="STRING" id="1409788.NC99_37210"/>
<organism evidence="1 2">
    <name type="scientific">Sunxiuqinia dokdonensis</name>
    <dbReference type="NCBI Taxonomy" id="1409788"/>
    <lineage>
        <taxon>Bacteria</taxon>
        <taxon>Pseudomonadati</taxon>
        <taxon>Bacteroidota</taxon>
        <taxon>Bacteroidia</taxon>
        <taxon>Marinilabiliales</taxon>
        <taxon>Prolixibacteraceae</taxon>
        <taxon>Sunxiuqinia</taxon>
    </lineage>
</organism>
<dbReference type="AlphaFoldDB" id="A0A0L8V5E5"/>